<evidence type="ECO:0000313" key="2">
    <source>
        <dbReference type="Proteomes" id="UP000075578"/>
    </source>
</evidence>
<dbReference type="EMBL" id="LNGD01000269">
    <property type="protein sequence ID" value="KYC44699.1"/>
    <property type="molecule type" value="Genomic_DNA"/>
</dbReference>
<gene>
    <name evidence="1" type="ORF">AMQ74_01943</name>
</gene>
<comment type="caution">
    <text evidence="1">The sequence shown here is derived from an EMBL/GenBank/DDBJ whole genome shotgun (WGS) entry which is preliminary data.</text>
</comment>
<sequence length="211" mass="23226">MYNSFFTSPFVGTSSSYTSLKDSFPSFNALIINFLFPASTNNGSIVKFNFWGVLLISIASESLYSPISISKTYHSSFNVEISFNATFIFSPESICISPTLIELSEDTGNDLEIVSSPTLKIAFKNPLLFCSTMIEVFHFLSVMVNFFEIIFSSPSNISKSPSGYDHPYWEVIPSITNSSPSPTELAIAPSTQKFIVAIVWPTITVLDVSLG</sequence>
<reference evidence="1 2" key="1">
    <citation type="journal article" date="2016" name="ISME J.">
        <title>Chasing the elusive Euryarchaeota class WSA2: genomes reveal a uniquely fastidious methyl-reducing methanogen.</title>
        <authorList>
            <person name="Nobu M.K."/>
            <person name="Narihiro T."/>
            <person name="Kuroda K."/>
            <person name="Mei R."/>
            <person name="Liu W.T."/>
        </authorList>
    </citation>
    <scope>NUCLEOTIDE SEQUENCE [LARGE SCALE GENOMIC DNA]</scope>
    <source>
        <strain evidence="1">U1lsi0528_Bin089</strain>
    </source>
</reference>
<dbReference type="Proteomes" id="UP000075578">
    <property type="component" value="Unassembled WGS sequence"/>
</dbReference>
<evidence type="ECO:0000313" key="1">
    <source>
        <dbReference type="EMBL" id="KYC44699.1"/>
    </source>
</evidence>
<proteinExistence type="predicted"/>
<accession>A0A150IIB2</accession>
<organism evidence="1 2">
    <name type="scientific">Candidatus Methanofastidiosum methylothiophilum</name>
    <dbReference type="NCBI Taxonomy" id="1705564"/>
    <lineage>
        <taxon>Archaea</taxon>
        <taxon>Methanobacteriati</taxon>
        <taxon>Methanobacteriota</taxon>
        <taxon>Stenosarchaea group</taxon>
        <taxon>Candidatus Methanofastidiosia</taxon>
        <taxon>Candidatus Methanofastidiosales</taxon>
        <taxon>Candidatus Methanofastidiosaceae</taxon>
        <taxon>Candidatus Methanofastidiosum</taxon>
    </lineage>
</organism>
<protein>
    <submittedName>
        <fullName evidence="1">Uncharacterized protein</fullName>
    </submittedName>
</protein>
<dbReference type="AlphaFoldDB" id="A0A150IIB2"/>
<name>A0A150IIB2_9EURY</name>